<feature type="region of interest" description="Disordered" evidence="1">
    <location>
        <begin position="77"/>
        <end position="116"/>
    </location>
</feature>
<dbReference type="RefSeq" id="WP_220307335.1">
    <property type="nucleotide sequence ID" value="NZ_CP080590.1"/>
</dbReference>
<dbReference type="EMBL" id="CP080590">
    <property type="protein sequence ID" value="QYO78883.1"/>
    <property type="molecule type" value="Genomic_DNA"/>
</dbReference>
<dbReference type="SMART" id="SM00530">
    <property type="entry name" value="HTH_XRE"/>
    <property type="match status" value="1"/>
</dbReference>
<dbReference type="Pfam" id="PF01381">
    <property type="entry name" value="HTH_3"/>
    <property type="match status" value="1"/>
</dbReference>
<evidence type="ECO:0000313" key="4">
    <source>
        <dbReference type="Proteomes" id="UP000825799"/>
    </source>
</evidence>
<feature type="compositionally biased region" description="Basic and acidic residues" evidence="1">
    <location>
        <begin position="81"/>
        <end position="102"/>
    </location>
</feature>
<dbReference type="CDD" id="cd00093">
    <property type="entry name" value="HTH_XRE"/>
    <property type="match status" value="1"/>
</dbReference>
<name>A0ABX8WJA7_9HYPH</name>
<dbReference type="Proteomes" id="UP000825799">
    <property type="component" value="Chromosome"/>
</dbReference>
<gene>
    <name evidence="3" type="ORF">K1X15_10255</name>
</gene>
<evidence type="ECO:0000256" key="1">
    <source>
        <dbReference type="SAM" id="MobiDB-lite"/>
    </source>
</evidence>
<dbReference type="InterPro" id="IPR010982">
    <property type="entry name" value="Lambda_DNA-bd_dom_sf"/>
</dbReference>
<sequence length="116" mass="12969">MVGDQPIRHQLSRIGKRIAGIRLSRNLTQEQLGDLSGSSRNTIRRLEAGEVVSLETFLRVLAALDLETDIGAMLPDPSVRPVDRVRLQGKERQRARPKEDAQPKASEWAWGEESDA</sequence>
<dbReference type="Gene3D" id="1.10.260.40">
    <property type="entry name" value="lambda repressor-like DNA-binding domains"/>
    <property type="match status" value="1"/>
</dbReference>
<proteinExistence type="predicted"/>
<dbReference type="PROSITE" id="PS50943">
    <property type="entry name" value="HTH_CROC1"/>
    <property type="match status" value="1"/>
</dbReference>
<evidence type="ECO:0000259" key="2">
    <source>
        <dbReference type="PROSITE" id="PS50943"/>
    </source>
</evidence>
<reference evidence="3 4" key="1">
    <citation type="submission" date="2021-08" db="EMBL/GenBank/DDBJ databases">
        <title>Devosia salina sp. nov., isolated from the South China Sea sediment.</title>
        <authorList>
            <person name="Zhou Z."/>
        </authorList>
    </citation>
    <scope>NUCLEOTIDE SEQUENCE [LARGE SCALE GENOMIC DNA]</scope>
    <source>
        <strain evidence="3 4">SCS-3</strain>
    </source>
</reference>
<organism evidence="3 4">
    <name type="scientific">Devosia salina</name>
    <dbReference type="NCBI Taxonomy" id="2860336"/>
    <lineage>
        <taxon>Bacteria</taxon>
        <taxon>Pseudomonadati</taxon>
        <taxon>Pseudomonadota</taxon>
        <taxon>Alphaproteobacteria</taxon>
        <taxon>Hyphomicrobiales</taxon>
        <taxon>Devosiaceae</taxon>
        <taxon>Devosia</taxon>
    </lineage>
</organism>
<accession>A0ABX8WJA7</accession>
<protein>
    <submittedName>
        <fullName evidence="3">Helix-turn-helix domain-containing protein</fullName>
    </submittedName>
</protein>
<keyword evidence="4" id="KW-1185">Reference proteome</keyword>
<evidence type="ECO:0000313" key="3">
    <source>
        <dbReference type="EMBL" id="QYO78883.1"/>
    </source>
</evidence>
<dbReference type="InterPro" id="IPR001387">
    <property type="entry name" value="Cro/C1-type_HTH"/>
</dbReference>
<dbReference type="SUPFAM" id="SSF47413">
    <property type="entry name" value="lambda repressor-like DNA-binding domains"/>
    <property type="match status" value="1"/>
</dbReference>
<feature type="domain" description="HTH cro/C1-type" evidence="2">
    <location>
        <begin position="18"/>
        <end position="70"/>
    </location>
</feature>